<gene>
    <name evidence="4 9" type="primary">truA</name>
    <name evidence="9" type="ORF">IMF26_06005</name>
</gene>
<dbReference type="AlphaFoldDB" id="A0AAT9L9F8"/>
<dbReference type="CDD" id="cd02570">
    <property type="entry name" value="PseudoU_synth_EcTruA"/>
    <property type="match status" value="1"/>
</dbReference>
<feature type="active site" description="Nucleophile" evidence="4 5">
    <location>
        <position position="57"/>
    </location>
</feature>
<evidence type="ECO:0000256" key="3">
    <source>
        <dbReference type="ARBA" id="ARBA00023235"/>
    </source>
</evidence>
<dbReference type="Gene3D" id="3.30.70.580">
    <property type="entry name" value="Pseudouridine synthase I, catalytic domain, N-terminal subdomain"/>
    <property type="match status" value="1"/>
</dbReference>
<dbReference type="InterPro" id="IPR020095">
    <property type="entry name" value="PsdUridine_synth_TruA_C"/>
</dbReference>
<protein>
    <recommendedName>
        <fullName evidence="4">tRNA pseudouridine synthase A</fullName>
        <ecNumber evidence="4">5.4.99.12</ecNumber>
    </recommendedName>
    <alternativeName>
        <fullName evidence="4">tRNA pseudouridine(38-40) synthase</fullName>
    </alternativeName>
    <alternativeName>
        <fullName evidence="4">tRNA pseudouridylate synthase I</fullName>
    </alternativeName>
    <alternativeName>
        <fullName evidence="4">tRNA-uridine isomerase I</fullName>
    </alternativeName>
</protein>
<dbReference type="Pfam" id="PF01416">
    <property type="entry name" value="PseudoU_synth_1"/>
    <property type="match status" value="2"/>
</dbReference>
<comment type="function">
    <text evidence="4">Formation of pseudouridine at positions 38, 39 and 40 in the anticodon stem and loop of transfer RNAs.</text>
</comment>
<keyword evidence="3 4" id="KW-0413">Isomerase</keyword>
<dbReference type="NCBIfam" id="TIGR00071">
    <property type="entry name" value="hisT_truA"/>
    <property type="match status" value="1"/>
</dbReference>
<name>A0AAT9L9F8_9FIRM</name>
<dbReference type="PIRSF" id="PIRSF001430">
    <property type="entry name" value="tRNA_psdUrid_synth"/>
    <property type="match status" value="1"/>
</dbReference>
<dbReference type="Gene3D" id="3.30.70.660">
    <property type="entry name" value="Pseudouridine synthase I, catalytic domain, C-terminal subdomain"/>
    <property type="match status" value="1"/>
</dbReference>
<evidence type="ECO:0000259" key="8">
    <source>
        <dbReference type="Pfam" id="PF01416"/>
    </source>
</evidence>
<accession>A0AAT9L9F8</accession>
<evidence type="ECO:0000256" key="5">
    <source>
        <dbReference type="PIRSR" id="PIRSR001430-1"/>
    </source>
</evidence>
<keyword evidence="2 4" id="KW-0819">tRNA processing</keyword>
<dbReference type="FunFam" id="3.30.70.580:FF:000001">
    <property type="entry name" value="tRNA pseudouridine synthase A"/>
    <property type="match status" value="1"/>
</dbReference>
<feature type="domain" description="Pseudouridine synthase I TruA alpha/beta" evidence="8">
    <location>
        <begin position="13"/>
        <end position="105"/>
    </location>
</feature>
<dbReference type="PANTHER" id="PTHR11142:SF0">
    <property type="entry name" value="TRNA PSEUDOURIDINE SYNTHASE-LIKE 1"/>
    <property type="match status" value="1"/>
</dbReference>
<comment type="caution">
    <text evidence="4">Lacks conserved residue(s) required for the propagation of feature annotation.</text>
</comment>
<evidence type="ECO:0000313" key="9">
    <source>
        <dbReference type="EMBL" id="QUL97674.1"/>
    </source>
</evidence>
<dbReference type="InterPro" id="IPR001406">
    <property type="entry name" value="PsdUridine_synth_TruA"/>
</dbReference>
<feature type="binding site" evidence="4 6">
    <location>
        <position position="115"/>
    </location>
    <ligand>
        <name>substrate</name>
    </ligand>
</feature>
<feature type="domain" description="Pseudouridine synthase I TruA alpha/beta" evidence="8">
    <location>
        <begin position="151"/>
        <end position="258"/>
    </location>
</feature>
<comment type="subunit">
    <text evidence="4">Homodimer.</text>
</comment>
<dbReference type="PANTHER" id="PTHR11142">
    <property type="entry name" value="PSEUDOURIDYLATE SYNTHASE"/>
    <property type="match status" value="1"/>
</dbReference>
<dbReference type="SUPFAM" id="SSF55120">
    <property type="entry name" value="Pseudouridine synthase"/>
    <property type="match status" value="1"/>
</dbReference>
<dbReference type="EMBL" id="CP062796">
    <property type="protein sequence ID" value="QUL97674.1"/>
    <property type="molecule type" value="Genomic_DNA"/>
</dbReference>
<dbReference type="GO" id="GO:0003723">
    <property type="term" value="F:RNA binding"/>
    <property type="evidence" value="ECO:0007669"/>
    <property type="project" value="InterPro"/>
</dbReference>
<dbReference type="InterPro" id="IPR020097">
    <property type="entry name" value="PsdUridine_synth_TruA_a/b_dom"/>
</dbReference>
<evidence type="ECO:0000256" key="4">
    <source>
        <dbReference type="HAMAP-Rule" id="MF_00171"/>
    </source>
</evidence>
<evidence type="ECO:0000256" key="2">
    <source>
        <dbReference type="ARBA" id="ARBA00022694"/>
    </source>
</evidence>
<evidence type="ECO:0000256" key="7">
    <source>
        <dbReference type="RuleBase" id="RU003792"/>
    </source>
</evidence>
<organism evidence="9">
    <name type="scientific">Candidatus Fermentithermobacillus carboniphilus</name>
    <dbReference type="NCBI Taxonomy" id="3085328"/>
    <lineage>
        <taxon>Bacteria</taxon>
        <taxon>Bacillati</taxon>
        <taxon>Bacillota</taxon>
        <taxon>Candidatus Fermentithermobacillia</taxon>
        <taxon>Candidatus Fermentithermobacillales</taxon>
        <taxon>Candidatus Fermentithermobacillaceae</taxon>
        <taxon>Candidatus Fermentithermobacillus</taxon>
    </lineage>
</organism>
<dbReference type="GO" id="GO:0160147">
    <property type="term" value="F:tRNA pseudouridine(38-40) synthase activity"/>
    <property type="evidence" value="ECO:0007669"/>
    <property type="project" value="UniProtKB-EC"/>
</dbReference>
<comment type="catalytic activity">
    <reaction evidence="4 7">
        <text>uridine(38/39/40) in tRNA = pseudouridine(38/39/40) in tRNA</text>
        <dbReference type="Rhea" id="RHEA:22376"/>
        <dbReference type="Rhea" id="RHEA-COMP:10085"/>
        <dbReference type="Rhea" id="RHEA-COMP:10087"/>
        <dbReference type="ChEBI" id="CHEBI:65314"/>
        <dbReference type="ChEBI" id="CHEBI:65315"/>
        <dbReference type="EC" id="5.4.99.12"/>
    </reaction>
</comment>
<dbReference type="KEGG" id="fcz:IMF26_06005"/>
<reference evidence="9" key="1">
    <citation type="submission" date="2020-10" db="EMBL/GenBank/DDBJ databases">
        <authorList>
            <person name="Kadnikov V."/>
            <person name="Beletsky A.V."/>
            <person name="Mardanov A.V."/>
            <person name="Karnachuk O.V."/>
            <person name="Ravin N.V."/>
        </authorList>
    </citation>
    <scope>NUCLEOTIDE SEQUENCE</scope>
    <source>
        <strain evidence="9">Bu02</strain>
    </source>
</reference>
<evidence type="ECO:0000256" key="1">
    <source>
        <dbReference type="ARBA" id="ARBA00009375"/>
    </source>
</evidence>
<sequence>MQRKPYRRIRARVQYDGTAYAGFQRQKNANTVQETLERCLEKLLGHPVRVKGAGRTDAGVHARGQVIAFNTENPIPAVRIPKALSGILPGDIVVDLAEEVPLDFDPVKDAVMKTYCYRLLRSERPSIFWQRYAWWYPDALDFDVMVKETEALIGKNDFMNFRALWSSARTTERQIFEARWVRKDVEGSEEALWEFWISADGFLYKMVRLIVGTLVDVGRGYLPEGIVREALLAGARGRTVKVGKCAPARGLCLERVVFS</sequence>
<dbReference type="InterPro" id="IPR020103">
    <property type="entry name" value="PsdUridine_synth_cat_dom_sf"/>
</dbReference>
<evidence type="ECO:0000256" key="6">
    <source>
        <dbReference type="PIRSR" id="PIRSR001430-2"/>
    </source>
</evidence>
<dbReference type="GO" id="GO:0031119">
    <property type="term" value="P:tRNA pseudouridine synthesis"/>
    <property type="evidence" value="ECO:0007669"/>
    <property type="project" value="UniProtKB-UniRule"/>
</dbReference>
<proteinExistence type="inferred from homology"/>
<dbReference type="InterPro" id="IPR020094">
    <property type="entry name" value="TruA/RsuA/RluB/E/F_N"/>
</dbReference>
<dbReference type="EC" id="5.4.99.12" evidence="4"/>
<reference evidence="9" key="2">
    <citation type="journal article" date="2023" name="Biology">
        <title>Prokaryotic Life Associated with Coal-Fire Gas Vents Revealed by Metagenomics.</title>
        <authorList>
            <person name="Kadnikov V.V."/>
            <person name="Mardanov A.V."/>
            <person name="Beletsky A.V."/>
            <person name="Karnachuk O.V."/>
            <person name="Ravin N.V."/>
        </authorList>
    </citation>
    <scope>NUCLEOTIDE SEQUENCE</scope>
    <source>
        <strain evidence="9">Bu02</strain>
    </source>
</reference>
<comment type="similarity">
    <text evidence="1 4 7">Belongs to the tRNA pseudouridine synthase TruA family.</text>
</comment>
<dbReference type="HAMAP" id="MF_00171">
    <property type="entry name" value="TruA"/>
    <property type="match status" value="1"/>
</dbReference>